<feature type="non-terminal residue" evidence="2">
    <location>
        <position position="1"/>
    </location>
</feature>
<evidence type="ECO:0000313" key="2">
    <source>
        <dbReference type="EMBL" id="RPB26062.1"/>
    </source>
</evidence>
<sequence length="62" mass="6938">RSYQNLSSRARLLIGGAVIAYSLAGLWVADTAEKKFGFTPSEEEKKELRDLVPRVRVVDSKD</sequence>
<evidence type="ECO:0000256" key="1">
    <source>
        <dbReference type="SAM" id="Phobius"/>
    </source>
</evidence>
<dbReference type="EMBL" id="ML121536">
    <property type="protein sequence ID" value="RPB26062.1"/>
    <property type="molecule type" value="Genomic_DNA"/>
</dbReference>
<evidence type="ECO:0000313" key="3">
    <source>
        <dbReference type="Proteomes" id="UP000267821"/>
    </source>
</evidence>
<dbReference type="OrthoDB" id="2555959at2759"/>
<organism evidence="2 3">
    <name type="scientific">Terfezia boudieri ATCC MYA-4762</name>
    <dbReference type="NCBI Taxonomy" id="1051890"/>
    <lineage>
        <taxon>Eukaryota</taxon>
        <taxon>Fungi</taxon>
        <taxon>Dikarya</taxon>
        <taxon>Ascomycota</taxon>
        <taxon>Pezizomycotina</taxon>
        <taxon>Pezizomycetes</taxon>
        <taxon>Pezizales</taxon>
        <taxon>Pezizaceae</taxon>
        <taxon>Terfezia</taxon>
    </lineage>
</organism>
<keyword evidence="1" id="KW-1133">Transmembrane helix</keyword>
<gene>
    <name evidence="2" type="ORF">L211DRAFT_782400</name>
</gene>
<keyword evidence="1" id="KW-0472">Membrane</keyword>
<reference evidence="2 3" key="1">
    <citation type="journal article" date="2018" name="Nat. Ecol. Evol.">
        <title>Pezizomycetes genomes reveal the molecular basis of ectomycorrhizal truffle lifestyle.</title>
        <authorList>
            <person name="Murat C."/>
            <person name="Payen T."/>
            <person name="Noel B."/>
            <person name="Kuo A."/>
            <person name="Morin E."/>
            <person name="Chen J."/>
            <person name="Kohler A."/>
            <person name="Krizsan K."/>
            <person name="Balestrini R."/>
            <person name="Da Silva C."/>
            <person name="Montanini B."/>
            <person name="Hainaut M."/>
            <person name="Levati E."/>
            <person name="Barry K.W."/>
            <person name="Belfiori B."/>
            <person name="Cichocki N."/>
            <person name="Clum A."/>
            <person name="Dockter R.B."/>
            <person name="Fauchery L."/>
            <person name="Guy J."/>
            <person name="Iotti M."/>
            <person name="Le Tacon F."/>
            <person name="Lindquist E.A."/>
            <person name="Lipzen A."/>
            <person name="Malagnac F."/>
            <person name="Mello A."/>
            <person name="Molinier V."/>
            <person name="Miyauchi S."/>
            <person name="Poulain J."/>
            <person name="Riccioni C."/>
            <person name="Rubini A."/>
            <person name="Sitrit Y."/>
            <person name="Splivallo R."/>
            <person name="Traeger S."/>
            <person name="Wang M."/>
            <person name="Zifcakova L."/>
            <person name="Wipf D."/>
            <person name="Zambonelli A."/>
            <person name="Paolocci F."/>
            <person name="Nowrousian M."/>
            <person name="Ottonello S."/>
            <person name="Baldrian P."/>
            <person name="Spatafora J.W."/>
            <person name="Henrissat B."/>
            <person name="Nagy L.G."/>
            <person name="Aury J.M."/>
            <person name="Wincker P."/>
            <person name="Grigoriev I.V."/>
            <person name="Bonfante P."/>
            <person name="Martin F.M."/>
        </authorList>
    </citation>
    <scope>NUCLEOTIDE SEQUENCE [LARGE SCALE GENOMIC DNA]</scope>
    <source>
        <strain evidence="2 3">ATCC MYA-4762</strain>
    </source>
</reference>
<name>A0A3N4LY19_9PEZI</name>
<feature type="transmembrane region" description="Helical" evidence="1">
    <location>
        <begin position="12"/>
        <end position="29"/>
    </location>
</feature>
<dbReference type="AlphaFoldDB" id="A0A3N4LY19"/>
<accession>A0A3N4LY19</accession>
<dbReference type="InParanoid" id="A0A3N4LY19"/>
<keyword evidence="3" id="KW-1185">Reference proteome</keyword>
<keyword evidence="1" id="KW-0812">Transmembrane</keyword>
<protein>
    <submittedName>
        <fullName evidence="2">Uncharacterized protein</fullName>
    </submittedName>
</protein>
<proteinExistence type="predicted"/>
<dbReference type="Proteomes" id="UP000267821">
    <property type="component" value="Unassembled WGS sequence"/>
</dbReference>
<dbReference type="STRING" id="1051890.A0A3N4LY19"/>